<accession>A0A1I7MHR2</accession>
<sequence>MPRTKRVQTYRIRYTRGAHYRGAMTPAAARPRTSSTGAARALRGTRLRGVDAARGIALLGMIATHIMALTRVSETPEGFSVEPTWVGLLFAGKSSALFAVVAGVGLALMTSTRGAPERAGRPHRGPRLAWDRRYVAVRAVLLAVVGMACGLLEMNVAVILVHYALLFLCALPFLSLGVRALAGWTVGWVLLSPVLAGLIAVGMRSAVGAEEYTQGWRLWSNPTFTDLLSQPALLVWDVLLTGYYPVLQWVGYVLFGLSLGRLPLGRWATGLALAVGGAVVAAGAFGLSWMLLAQEGVRAELAERTGVAEDQLDSQLLTGSHLSAEAVQGEPLWFMLAAPHTGTPLDLLLTCGTSALVLGVCLVVVRALDAVPGGVLSWVVLPLAGAGALPLTLYVGHLIALDLFEEPTFDWPRVSLTIVYWTACLVIGALVRGFGRRGPLEWGMGRVAGTLAGPRP</sequence>
<keyword evidence="1" id="KW-0812">Transmembrane</keyword>
<organism evidence="3 4">
    <name type="scientific">Micrococcus terreus</name>
    <dbReference type="NCBI Taxonomy" id="574650"/>
    <lineage>
        <taxon>Bacteria</taxon>
        <taxon>Bacillati</taxon>
        <taxon>Actinomycetota</taxon>
        <taxon>Actinomycetes</taxon>
        <taxon>Micrococcales</taxon>
        <taxon>Micrococcaceae</taxon>
        <taxon>Micrococcus</taxon>
    </lineage>
</organism>
<feature type="transmembrane region" description="Helical" evidence="1">
    <location>
        <begin position="130"/>
        <end position="148"/>
    </location>
</feature>
<feature type="transmembrane region" description="Helical" evidence="1">
    <location>
        <begin position="85"/>
        <end position="109"/>
    </location>
</feature>
<feature type="transmembrane region" description="Helical" evidence="1">
    <location>
        <begin position="233"/>
        <end position="255"/>
    </location>
</feature>
<reference evidence="3 4" key="1">
    <citation type="submission" date="2016-10" db="EMBL/GenBank/DDBJ databases">
        <authorList>
            <person name="de Groot N.N."/>
        </authorList>
    </citation>
    <scope>NUCLEOTIDE SEQUENCE [LARGE SCALE GENOMIC DNA]</scope>
    <source>
        <strain evidence="3 4">CGMCC 1.7054</strain>
    </source>
</reference>
<keyword evidence="1" id="KW-1133">Transmembrane helix</keyword>
<keyword evidence="1" id="KW-0472">Membrane</keyword>
<dbReference type="AlphaFoldDB" id="A0A1I7MHR2"/>
<dbReference type="Pfam" id="PF07786">
    <property type="entry name" value="HGSNAT_cat"/>
    <property type="match status" value="1"/>
</dbReference>
<evidence type="ECO:0000256" key="1">
    <source>
        <dbReference type="SAM" id="Phobius"/>
    </source>
</evidence>
<feature type="transmembrane region" description="Helical" evidence="1">
    <location>
        <begin position="267"/>
        <end position="292"/>
    </location>
</feature>
<feature type="domain" description="Heparan-alpha-glucosaminide N-acetyltransferase catalytic" evidence="2">
    <location>
        <begin position="46"/>
        <end position="268"/>
    </location>
</feature>
<gene>
    <name evidence="3" type="ORF">SAMN04487966_102360</name>
</gene>
<dbReference type="Proteomes" id="UP000198881">
    <property type="component" value="Unassembled WGS sequence"/>
</dbReference>
<dbReference type="STRING" id="574650.SAMN04487966_102360"/>
<keyword evidence="4" id="KW-1185">Reference proteome</keyword>
<proteinExistence type="predicted"/>
<dbReference type="PANTHER" id="PTHR30590:SF3">
    <property type="entry name" value="HYPOTHETICAL MEMBRANE SPANNING PROTEIN"/>
    <property type="match status" value="1"/>
</dbReference>
<feature type="transmembrane region" description="Helical" evidence="1">
    <location>
        <begin position="154"/>
        <end position="174"/>
    </location>
</feature>
<dbReference type="InterPro" id="IPR052529">
    <property type="entry name" value="Bact_Transport_Assoc"/>
</dbReference>
<feature type="transmembrane region" description="Helical" evidence="1">
    <location>
        <begin position="181"/>
        <end position="203"/>
    </location>
</feature>
<evidence type="ECO:0000313" key="4">
    <source>
        <dbReference type="Proteomes" id="UP000198881"/>
    </source>
</evidence>
<protein>
    <submittedName>
        <fullName evidence="3">Uncharacterized membrane protein YeiB</fullName>
    </submittedName>
</protein>
<evidence type="ECO:0000259" key="2">
    <source>
        <dbReference type="Pfam" id="PF07786"/>
    </source>
</evidence>
<feature type="transmembrane region" description="Helical" evidence="1">
    <location>
        <begin position="347"/>
        <end position="368"/>
    </location>
</feature>
<feature type="transmembrane region" description="Helical" evidence="1">
    <location>
        <begin position="375"/>
        <end position="394"/>
    </location>
</feature>
<dbReference type="EMBL" id="FPCG01000002">
    <property type="protein sequence ID" value="SFV21446.1"/>
    <property type="molecule type" value="Genomic_DNA"/>
</dbReference>
<dbReference type="OrthoDB" id="4966979at2"/>
<dbReference type="PANTHER" id="PTHR30590">
    <property type="entry name" value="INNER MEMBRANE PROTEIN"/>
    <property type="match status" value="1"/>
</dbReference>
<dbReference type="InterPro" id="IPR012429">
    <property type="entry name" value="HGSNAT_cat"/>
</dbReference>
<feature type="transmembrane region" description="Helical" evidence="1">
    <location>
        <begin position="52"/>
        <end position="73"/>
    </location>
</feature>
<evidence type="ECO:0000313" key="3">
    <source>
        <dbReference type="EMBL" id="SFV21446.1"/>
    </source>
</evidence>
<name>A0A1I7MHR2_9MICC</name>
<feature type="transmembrane region" description="Helical" evidence="1">
    <location>
        <begin position="414"/>
        <end position="434"/>
    </location>
</feature>